<feature type="binding site" description="in other chain" evidence="15">
    <location>
        <position position="223"/>
    </location>
    <ligand>
        <name>substrate</name>
        <note>ligand shared between dimeric partners</note>
    </ligand>
</feature>
<feature type="binding site" description="in other chain" evidence="15">
    <location>
        <begin position="169"/>
        <end position="171"/>
    </location>
    <ligand>
        <name>substrate</name>
        <note>ligand shared between dimeric partners</note>
    </ligand>
</feature>
<dbReference type="InterPro" id="IPR012828">
    <property type="entry name" value="PFKA_ATP_prok"/>
</dbReference>
<keyword evidence="13 15" id="KW-0324">Glycolysis</keyword>
<comment type="activity regulation">
    <text evidence="15">Allosterically activated by ADP and other diphosphonucleosides, and allosterically inhibited by phosphoenolpyruvate.</text>
</comment>
<feature type="binding site" description="in other chain" evidence="15">
    <location>
        <position position="154"/>
    </location>
    <ligand>
        <name>ADP</name>
        <dbReference type="ChEBI" id="CHEBI:456216"/>
        <note>allosteric activator; ligand shared between dimeric partners</note>
    </ligand>
</feature>
<feature type="binding site" evidence="15">
    <location>
        <begin position="102"/>
        <end position="105"/>
    </location>
    <ligand>
        <name>ATP</name>
        <dbReference type="ChEBI" id="CHEBI:30616"/>
    </ligand>
</feature>
<dbReference type="GO" id="GO:0046872">
    <property type="term" value="F:metal ion binding"/>
    <property type="evidence" value="ECO:0007669"/>
    <property type="project" value="UniProtKB-KW"/>
</dbReference>
<dbReference type="GO" id="GO:0006002">
    <property type="term" value="P:fructose 6-phosphate metabolic process"/>
    <property type="evidence" value="ECO:0007669"/>
    <property type="project" value="UniProtKB-UniRule"/>
</dbReference>
<evidence type="ECO:0000256" key="8">
    <source>
        <dbReference type="ARBA" id="ARBA00022723"/>
    </source>
</evidence>
<comment type="subcellular location">
    <subcellularLocation>
        <location evidence="3 15">Cytoplasm</location>
    </subcellularLocation>
</comment>
<feature type="binding site" evidence="15">
    <location>
        <position position="162"/>
    </location>
    <ligand>
        <name>substrate</name>
        <note>ligand shared between dimeric partners</note>
    </ligand>
</feature>
<dbReference type="GO" id="GO:0030388">
    <property type="term" value="P:fructose 1,6-bisphosphate metabolic process"/>
    <property type="evidence" value="ECO:0007669"/>
    <property type="project" value="TreeGrafter"/>
</dbReference>
<gene>
    <name evidence="15 17" type="primary">pfkA</name>
    <name evidence="17" type="ORF">DXB93_16085</name>
</gene>
<dbReference type="PANTHER" id="PTHR13697:SF4">
    <property type="entry name" value="ATP-DEPENDENT 6-PHOSPHOFRUCTOKINASE"/>
    <property type="match status" value="1"/>
</dbReference>
<accession>A0A3E3EB50</accession>
<comment type="catalytic activity">
    <reaction evidence="14 15">
        <text>beta-D-fructose 6-phosphate + ATP = beta-D-fructose 1,6-bisphosphate + ADP + H(+)</text>
        <dbReference type="Rhea" id="RHEA:16109"/>
        <dbReference type="ChEBI" id="CHEBI:15378"/>
        <dbReference type="ChEBI" id="CHEBI:30616"/>
        <dbReference type="ChEBI" id="CHEBI:32966"/>
        <dbReference type="ChEBI" id="CHEBI:57634"/>
        <dbReference type="ChEBI" id="CHEBI:456216"/>
        <dbReference type="EC" id="2.7.1.11"/>
    </reaction>
</comment>
<dbReference type="RefSeq" id="WP_117582454.1">
    <property type="nucleotide sequence ID" value="NZ_QUSL01000036.1"/>
</dbReference>
<dbReference type="EC" id="2.7.1.11" evidence="15"/>
<keyword evidence="11 15" id="KW-0067">ATP-binding</keyword>
<feature type="binding site" evidence="15">
    <location>
        <position position="11"/>
    </location>
    <ligand>
        <name>ATP</name>
        <dbReference type="ChEBI" id="CHEBI:30616"/>
    </ligand>
</feature>
<dbReference type="AlphaFoldDB" id="A0A3E3EB50"/>
<evidence type="ECO:0000256" key="9">
    <source>
        <dbReference type="ARBA" id="ARBA00022741"/>
    </source>
</evidence>
<feature type="binding site" evidence="15">
    <location>
        <begin position="72"/>
        <end position="73"/>
    </location>
    <ligand>
        <name>ATP</name>
        <dbReference type="ChEBI" id="CHEBI:30616"/>
    </ligand>
</feature>
<evidence type="ECO:0000256" key="7">
    <source>
        <dbReference type="ARBA" id="ARBA00022679"/>
    </source>
</evidence>
<evidence type="ECO:0000256" key="5">
    <source>
        <dbReference type="ARBA" id="ARBA00022490"/>
    </source>
</evidence>
<comment type="subunit">
    <text evidence="15">Homotetramer.</text>
</comment>
<dbReference type="PRINTS" id="PR00476">
    <property type="entry name" value="PHFRCTKINASE"/>
</dbReference>
<comment type="cofactor">
    <cofactor evidence="1 15">
        <name>Mg(2+)</name>
        <dbReference type="ChEBI" id="CHEBI:18420"/>
    </cofactor>
</comment>
<dbReference type="GO" id="GO:0042802">
    <property type="term" value="F:identical protein binding"/>
    <property type="evidence" value="ECO:0007669"/>
    <property type="project" value="TreeGrafter"/>
</dbReference>
<dbReference type="GO" id="GO:0016208">
    <property type="term" value="F:AMP binding"/>
    <property type="evidence" value="ECO:0007669"/>
    <property type="project" value="TreeGrafter"/>
</dbReference>
<keyword evidence="12 15" id="KW-0460">Magnesium</keyword>
<dbReference type="GO" id="GO:0005524">
    <property type="term" value="F:ATP binding"/>
    <property type="evidence" value="ECO:0007669"/>
    <property type="project" value="UniProtKB-UniRule"/>
</dbReference>
<keyword evidence="5 15" id="KW-0963">Cytoplasm</keyword>
<dbReference type="UniPathway" id="UPA00109">
    <property type="reaction ID" value="UER00182"/>
</dbReference>
<dbReference type="GO" id="GO:0003872">
    <property type="term" value="F:6-phosphofructokinase activity"/>
    <property type="evidence" value="ECO:0007669"/>
    <property type="project" value="UniProtKB-UniRule"/>
</dbReference>
<dbReference type="HAMAP" id="MF_00339">
    <property type="entry name" value="Phosphofructokinase_I_B1"/>
    <property type="match status" value="1"/>
</dbReference>
<comment type="caution">
    <text evidence="15">Lacks conserved residue(s) required for the propagation of feature annotation.</text>
</comment>
<evidence type="ECO:0000256" key="11">
    <source>
        <dbReference type="ARBA" id="ARBA00022840"/>
    </source>
</evidence>
<dbReference type="Gene3D" id="3.40.50.460">
    <property type="entry name" value="Phosphofructokinase domain"/>
    <property type="match status" value="1"/>
</dbReference>
<keyword evidence="10 15" id="KW-0418">Kinase</keyword>
<dbReference type="GO" id="GO:0061621">
    <property type="term" value="P:canonical glycolysis"/>
    <property type="evidence" value="ECO:0007669"/>
    <property type="project" value="TreeGrafter"/>
</dbReference>
<organism evidence="17 18">
    <name type="scientific">Thomasclavelia ramosa</name>
    <dbReference type="NCBI Taxonomy" id="1547"/>
    <lineage>
        <taxon>Bacteria</taxon>
        <taxon>Bacillati</taxon>
        <taxon>Bacillota</taxon>
        <taxon>Erysipelotrichia</taxon>
        <taxon>Erysipelotrichales</taxon>
        <taxon>Coprobacillaceae</taxon>
        <taxon>Thomasclavelia</taxon>
    </lineage>
</organism>
<evidence type="ECO:0000256" key="13">
    <source>
        <dbReference type="ARBA" id="ARBA00023152"/>
    </source>
</evidence>
<reference evidence="17 18" key="1">
    <citation type="submission" date="2018-08" db="EMBL/GenBank/DDBJ databases">
        <title>A genome reference for cultivated species of the human gut microbiota.</title>
        <authorList>
            <person name="Zou Y."/>
            <person name="Xue W."/>
            <person name="Luo G."/>
        </authorList>
    </citation>
    <scope>NUCLEOTIDE SEQUENCE [LARGE SCALE GENOMIC DNA]</scope>
    <source>
        <strain evidence="17 18">OM06-4</strain>
    </source>
</reference>
<keyword evidence="7 15" id="KW-0808">Transferase</keyword>
<dbReference type="EMBL" id="QUSL01000036">
    <property type="protein sequence ID" value="RGD79466.1"/>
    <property type="molecule type" value="Genomic_DNA"/>
</dbReference>
<evidence type="ECO:0000259" key="16">
    <source>
        <dbReference type="Pfam" id="PF00365"/>
    </source>
</evidence>
<dbReference type="Proteomes" id="UP000261032">
    <property type="component" value="Unassembled WGS sequence"/>
</dbReference>
<dbReference type="PANTHER" id="PTHR13697">
    <property type="entry name" value="PHOSPHOFRUCTOKINASE"/>
    <property type="match status" value="1"/>
</dbReference>
<dbReference type="SUPFAM" id="SSF53784">
    <property type="entry name" value="Phosphofructokinase"/>
    <property type="match status" value="1"/>
</dbReference>
<dbReference type="NCBIfam" id="TIGR02482">
    <property type="entry name" value="PFKA_ATP"/>
    <property type="match status" value="1"/>
</dbReference>
<comment type="function">
    <text evidence="2 15">Catalyzes the phosphorylation of D-fructose 6-phosphate to fructose 1,6-bisphosphate by ATP, the first committing step of glycolysis.</text>
</comment>
<evidence type="ECO:0000256" key="3">
    <source>
        <dbReference type="ARBA" id="ARBA00004496"/>
    </source>
</evidence>
<evidence type="ECO:0000256" key="14">
    <source>
        <dbReference type="ARBA" id="ARBA00048070"/>
    </source>
</evidence>
<feature type="binding site" description="in other chain" evidence="15">
    <location>
        <begin position="185"/>
        <end position="187"/>
    </location>
    <ligand>
        <name>ADP</name>
        <dbReference type="ChEBI" id="CHEBI:456216"/>
        <note>allosteric activator; ligand shared between dimeric partners</note>
    </ligand>
</feature>
<dbReference type="GO" id="GO:0048029">
    <property type="term" value="F:monosaccharide binding"/>
    <property type="evidence" value="ECO:0007669"/>
    <property type="project" value="TreeGrafter"/>
</dbReference>
<keyword evidence="9 15" id="KW-0547">Nucleotide-binding</keyword>
<proteinExistence type="inferred from homology"/>
<feature type="binding site" description="in other chain" evidence="15">
    <location>
        <begin position="214"/>
        <end position="216"/>
    </location>
    <ligand>
        <name>ADP</name>
        <dbReference type="ChEBI" id="CHEBI:456216"/>
        <note>allosteric activator; ligand shared between dimeric partners</note>
    </ligand>
</feature>
<evidence type="ECO:0000313" key="17">
    <source>
        <dbReference type="EMBL" id="RGD79466.1"/>
    </source>
</evidence>
<dbReference type="GO" id="GO:0005945">
    <property type="term" value="C:6-phosphofructokinase complex"/>
    <property type="evidence" value="ECO:0007669"/>
    <property type="project" value="TreeGrafter"/>
</dbReference>
<dbReference type="InterPro" id="IPR022953">
    <property type="entry name" value="ATP_PFK"/>
</dbReference>
<feature type="binding site" evidence="15">
    <location>
        <position position="244"/>
    </location>
    <ligand>
        <name>substrate</name>
        <note>ligand shared between dimeric partners</note>
    </ligand>
</feature>
<feature type="active site" description="Proton acceptor" evidence="15">
    <location>
        <position position="127"/>
    </location>
</feature>
<dbReference type="FunFam" id="3.40.50.450:FF:000001">
    <property type="entry name" value="ATP-dependent 6-phosphofructokinase"/>
    <property type="match status" value="1"/>
</dbReference>
<comment type="similarity">
    <text evidence="15">Belongs to the phosphofructokinase type A (PFKA) family. ATP-dependent PFK group I subfamily. Prokaryotic clade 'B1' sub-subfamily.</text>
</comment>
<evidence type="ECO:0000256" key="2">
    <source>
        <dbReference type="ARBA" id="ARBA00002659"/>
    </source>
</evidence>
<evidence type="ECO:0000256" key="4">
    <source>
        <dbReference type="ARBA" id="ARBA00004679"/>
    </source>
</evidence>
<dbReference type="NCBIfam" id="NF002872">
    <property type="entry name" value="PRK03202.1"/>
    <property type="match status" value="1"/>
</dbReference>
<dbReference type="PIRSF" id="PIRSF000532">
    <property type="entry name" value="ATP_PFK_prok"/>
    <property type="match status" value="1"/>
</dbReference>
<feature type="binding site" evidence="15">
    <location>
        <begin position="21"/>
        <end position="25"/>
    </location>
    <ligand>
        <name>ADP</name>
        <dbReference type="ChEBI" id="CHEBI:456216"/>
        <note>allosteric activator; ligand shared between dimeric partners</note>
    </ligand>
</feature>
<comment type="caution">
    <text evidence="17">The sequence shown here is derived from an EMBL/GenBank/DDBJ whole genome shotgun (WGS) entry which is preliminary data.</text>
</comment>
<dbReference type="GO" id="GO:0070095">
    <property type="term" value="F:fructose-6-phosphate binding"/>
    <property type="evidence" value="ECO:0007669"/>
    <property type="project" value="TreeGrafter"/>
</dbReference>
<keyword evidence="6 15" id="KW-0021">Allosteric enzyme</keyword>
<keyword evidence="8 15" id="KW-0479">Metal-binding</keyword>
<name>A0A3E3EB50_9FIRM</name>
<evidence type="ECO:0000256" key="10">
    <source>
        <dbReference type="ARBA" id="ARBA00022777"/>
    </source>
</evidence>
<evidence type="ECO:0000256" key="6">
    <source>
        <dbReference type="ARBA" id="ARBA00022533"/>
    </source>
</evidence>
<protein>
    <recommendedName>
        <fullName evidence="15">ATP-dependent 6-phosphofructokinase</fullName>
        <shortName evidence="15">ATP-PFK</shortName>
        <shortName evidence="15">Phosphofructokinase</shortName>
        <ecNumber evidence="15">2.7.1.11</ecNumber>
    </recommendedName>
    <alternativeName>
        <fullName evidence="15">Phosphohexokinase</fullName>
    </alternativeName>
</protein>
<feature type="binding site" description="in other chain" evidence="15">
    <location>
        <begin position="125"/>
        <end position="127"/>
    </location>
    <ligand>
        <name>substrate</name>
        <note>ligand shared between dimeric partners</note>
    </ligand>
</feature>
<evidence type="ECO:0000256" key="15">
    <source>
        <dbReference type="HAMAP-Rule" id="MF_00339"/>
    </source>
</evidence>
<dbReference type="FunFam" id="3.40.50.460:FF:000002">
    <property type="entry name" value="ATP-dependent 6-phosphofructokinase"/>
    <property type="match status" value="1"/>
</dbReference>
<dbReference type="InterPro" id="IPR035966">
    <property type="entry name" value="PKF_sf"/>
</dbReference>
<dbReference type="InterPro" id="IPR000023">
    <property type="entry name" value="Phosphofructokinase_dom"/>
</dbReference>
<dbReference type="Pfam" id="PF00365">
    <property type="entry name" value="PFK"/>
    <property type="match status" value="1"/>
</dbReference>
<dbReference type="Gene3D" id="3.40.50.450">
    <property type="match status" value="1"/>
</dbReference>
<evidence type="ECO:0000313" key="18">
    <source>
        <dbReference type="Proteomes" id="UP000261032"/>
    </source>
</evidence>
<feature type="binding site" evidence="15">
    <location>
        <position position="103"/>
    </location>
    <ligand>
        <name>Mg(2+)</name>
        <dbReference type="ChEBI" id="CHEBI:18420"/>
        <note>catalytic</note>
    </ligand>
</feature>
<sequence length="319" mass="34707">MKKIAVLTSGGDAPGMNGAIRAIVRVGIKHGFEVYGVYEGYRGLVEGKIARLGYRDVSEILAKGGTILESSRLPEFTLDEVQDKAINNLKEHEIDSLVVIGGDGSYRGAQALAKKGINCIGIPGTIDNDINGTDETIGFHTALCNIIDAVNKLRDTSSSHHRCFVVEVMGNNADNLALYAAISCGSELVITNKTGYDEEHVIKELIRNEIVYNKRHAIVIASEKILDVEKLAQRISEETGFSGRSIVLGHIQRGGSPVPEDWILAARMANKAIELLQDNQSGKCVCLQDGKIVAKDIETALQEVNKSNQMLYQLFDDLV</sequence>
<evidence type="ECO:0000256" key="1">
    <source>
        <dbReference type="ARBA" id="ARBA00001946"/>
    </source>
</evidence>
<comment type="pathway">
    <text evidence="4 15">Carbohydrate degradation; glycolysis; D-glyceraldehyde 3-phosphate and glycerone phosphate from D-glucose: step 3/4.</text>
</comment>
<feature type="domain" description="Phosphofructokinase" evidence="16">
    <location>
        <begin position="3"/>
        <end position="276"/>
    </location>
</feature>
<feature type="binding site" description="in other chain" evidence="15">
    <location>
        <begin position="250"/>
        <end position="253"/>
    </location>
    <ligand>
        <name>substrate</name>
        <note>ligand shared between dimeric partners</note>
    </ligand>
</feature>
<dbReference type="InterPro" id="IPR012003">
    <property type="entry name" value="ATP_PFK_prok-type"/>
</dbReference>
<evidence type="ECO:0000256" key="12">
    <source>
        <dbReference type="ARBA" id="ARBA00022842"/>
    </source>
</evidence>